<gene>
    <name evidence="5" type="ORF">KFE25_002347</name>
</gene>
<evidence type="ECO:0000313" key="5">
    <source>
        <dbReference type="EMBL" id="KAG8461158.1"/>
    </source>
</evidence>
<proteinExistence type="predicted"/>
<evidence type="ECO:0000256" key="3">
    <source>
        <dbReference type="SAM" id="Phobius"/>
    </source>
</evidence>
<dbReference type="SUPFAM" id="SSF50965">
    <property type="entry name" value="Galactose oxidase, central domain"/>
    <property type="match status" value="1"/>
</dbReference>
<evidence type="ECO:0000313" key="6">
    <source>
        <dbReference type="Proteomes" id="UP000751190"/>
    </source>
</evidence>
<reference evidence="5" key="1">
    <citation type="submission" date="2021-05" db="EMBL/GenBank/DDBJ databases">
        <title>The genome of the haptophyte Pavlova lutheri (Diacronema luteri, Pavlovales) - a model for lipid biosynthesis in eukaryotic algae.</title>
        <authorList>
            <person name="Hulatt C.J."/>
            <person name="Posewitz M.C."/>
        </authorList>
    </citation>
    <scope>NUCLEOTIDE SEQUENCE</scope>
    <source>
        <strain evidence="5">NIVA-4/92</strain>
    </source>
</reference>
<protein>
    <recommendedName>
        <fullName evidence="4">Attractin/MKLN-like beta-propeller domain-containing protein</fullName>
    </recommendedName>
</protein>
<dbReference type="Gene3D" id="2.120.10.80">
    <property type="entry name" value="Kelch-type beta propeller"/>
    <property type="match status" value="2"/>
</dbReference>
<keyword evidence="2" id="KW-0677">Repeat</keyword>
<feature type="domain" description="Attractin/MKLN-like beta-propeller" evidence="4">
    <location>
        <begin position="7"/>
        <end position="171"/>
    </location>
</feature>
<name>A0A8J5XCK0_DIALT</name>
<keyword evidence="3" id="KW-0472">Membrane</keyword>
<keyword evidence="3" id="KW-0812">Transmembrane</keyword>
<accession>A0A8J5XCK0</accession>
<evidence type="ECO:0000259" key="4">
    <source>
        <dbReference type="Pfam" id="PF24981"/>
    </source>
</evidence>
<dbReference type="AlphaFoldDB" id="A0A8J5XCK0"/>
<dbReference type="Proteomes" id="UP000751190">
    <property type="component" value="Unassembled WGS sequence"/>
</dbReference>
<keyword evidence="1" id="KW-0880">Kelch repeat</keyword>
<dbReference type="EMBL" id="JAGTXO010000027">
    <property type="protein sequence ID" value="KAG8461158.1"/>
    <property type="molecule type" value="Genomic_DNA"/>
</dbReference>
<keyword evidence="6" id="KW-1185">Reference proteome</keyword>
<evidence type="ECO:0000256" key="2">
    <source>
        <dbReference type="ARBA" id="ARBA00022737"/>
    </source>
</evidence>
<organism evidence="5 6">
    <name type="scientific">Diacronema lutheri</name>
    <name type="common">Unicellular marine alga</name>
    <name type="synonym">Monochrysis lutheri</name>
    <dbReference type="NCBI Taxonomy" id="2081491"/>
    <lineage>
        <taxon>Eukaryota</taxon>
        <taxon>Haptista</taxon>
        <taxon>Haptophyta</taxon>
        <taxon>Pavlovophyceae</taxon>
        <taxon>Pavlovales</taxon>
        <taxon>Pavlovaceae</taxon>
        <taxon>Diacronema</taxon>
    </lineage>
</organism>
<feature type="transmembrane region" description="Helical" evidence="3">
    <location>
        <begin position="458"/>
        <end position="475"/>
    </location>
</feature>
<dbReference type="Pfam" id="PF24981">
    <property type="entry name" value="Beta-prop_ATRN-LZTR1"/>
    <property type="match status" value="1"/>
</dbReference>
<dbReference type="OMA" id="ASLWITH"/>
<dbReference type="SUPFAM" id="SSF117281">
    <property type="entry name" value="Kelch motif"/>
    <property type="match status" value="1"/>
</dbReference>
<sequence>MDDAIAGEWSVVSPQAEPVWGTPTHIGVRYSHVGVAHAGRMVVSHGYFYNHQQHKPAWQSDTWSFEPASGAWTKLHAAWSEDKAGHGPSPRYSVSAVVYADTLLMFGGDDGGHLHSPMNYIFGAYSDELWLFDLRAHSWQLVPKPEGAAWPSKRALHGAALVNGRMHVYGGLGVSDHWALCLESTAPGAPDKSGAPGAGWRWLKVRASATVSASDGVDPAYVDRFATAGGPGSRHAIAVAAGGDGRGFYLFGGSRHGKTGFRPKVFDDLWYFREADAHAEVADELLGAWTFLGKARSGAPLPPAWPAARSHHSLVTLGAESGVDVGVLLFGGALCVPGCSCYNDTWVWRPESRRFSPVQVSEPPIWRYRQSLVSTANDGSFFLFGGESYKPYMYHNSVSKLKLPEGWLDAQIARARARQPPTGAAGSDTMAAWSPPRSALATEAGAGAANLKAGGSPLMIICGIALLALLALCGWRSSSKRRGYAKAGAADVEP</sequence>
<dbReference type="InterPro" id="IPR011043">
    <property type="entry name" value="Gal_Oxase/kelch_b-propeller"/>
</dbReference>
<dbReference type="PANTHER" id="PTHR23244:SF493">
    <property type="entry name" value="GALACTOSE OXIDASE, CENTRAL DOMAIN FAMILY PROTEIN"/>
    <property type="match status" value="1"/>
</dbReference>
<dbReference type="InterPro" id="IPR015915">
    <property type="entry name" value="Kelch-typ_b-propeller"/>
</dbReference>
<dbReference type="OrthoDB" id="10251809at2759"/>
<evidence type="ECO:0000256" key="1">
    <source>
        <dbReference type="ARBA" id="ARBA00022441"/>
    </source>
</evidence>
<keyword evidence="3" id="KW-1133">Transmembrane helix</keyword>
<comment type="caution">
    <text evidence="5">The sequence shown here is derived from an EMBL/GenBank/DDBJ whole genome shotgun (WGS) entry which is preliminary data.</text>
</comment>
<dbReference type="InterPro" id="IPR056737">
    <property type="entry name" value="Beta-prop_ATRN-MKLN-like"/>
</dbReference>
<dbReference type="PANTHER" id="PTHR23244">
    <property type="entry name" value="KELCH REPEAT DOMAIN"/>
    <property type="match status" value="1"/>
</dbReference>